<dbReference type="InterPro" id="IPR036748">
    <property type="entry name" value="MTH938-like_sf"/>
</dbReference>
<dbReference type="EMBL" id="MU004239">
    <property type="protein sequence ID" value="KAF2666216.1"/>
    <property type="molecule type" value="Genomic_DNA"/>
</dbReference>
<dbReference type="Pfam" id="PF04430">
    <property type="entry name" value="DUF498"/>
    <property type="match status" value="1"/>
</dbReference>
<dbReference type="OrthoDB" id="20681at2759"/>
<keyword evidence="2" id="KW-1185">Reference proteome</keyword>
<dbReference type="PANTHER" id="PTHR21192">
    <property type="entry name" value="NUCLEAR PROTEIN E3-3"/>
    <property type="match status" value="1"/>
</dbReference>
<name>A0A6A6U3G3_9PEZI</name>
<evidence type="ECO:0000313" key="1">
    <source>
        <dbReference type="EMBL" id="KAF2666216.1"/>
    </source>
</evidence>
<evidence type="ECO:0000313" key="2">
    <source>
        <dbReference type="Proteomes" id="UP000799302"/>
    </source>
</evidence>
<gene>
    <name evidence="1" type="ORF">BT63DRAFT_458582</name>
</gene>
<protein>
    <recommendedName>
        <fullName evidence="3">NADH dehydrogenase [ubiquinone] 1 alpha subcomplex assembly factor 3</fullName>
    </recommendedName>
</protein>
<dbReference type="AlphaFoldDB" id="A0A6A6U3G3"/>
<proteinExistence type="predicted"/>
<accession>A0A6A6U3G3</accession>
<sequence length="232" mass="25718">MSFCSSCTNRLISSIRSQLVIPPLARPLSCQSFVQRSPPLLHRLPSRRLFQDSARRLVKPPIASKPREERPVSDETTQTDFNEMNVLGNVPPPASAIESCREDGFVLANGVNILKSGIMLVAGEVFRWSPWNGKTDTKQDTMKGLLRLNGTVHFGPEVWGILDVIWPKPDLLVIGTGKSIRAISPETRKIINNMGIRLEVLDTRNAAAQYNLLATERGVHEVAAAMIPIEMQ</sequence>
<dbReference type="Gene3D" id="3.40.1230.10">
    <property type="entry name" value="MTH938-like"/>
    <property type="match status" value="1"/>
</dbReference>
<dbReference type="GO" id="GO:0032981">
    <property type="term" value="P:mitochondrial respiratory chain complex I assembly"/>
    <property type="evidence" value="ECO:0007669"/>
    <property type="project" value="TreeGrafter"/>
</dbReference>
<dbReference type="GO" id="GO:0005743">
    <property type="term" value="C:mitochondrial inner membrane"/>
    <property type="evidence" value="ECO:0007669"/>
    <property type="project" value="TreeGrafter"/>
</dbReference>
<evidence type="ECO:0008006" key="3">
    <source>
        <dbReference type="Google" id="ProtNLM"/>
    </source>
</evidence>
<dbReference type="Proteomes" id="UP000799302">
    <property type="component" value="Unassembled WGS sequence"/>
</dbReference>
<dbReference type="PANTHER" id="PTHR21192:SF2">
    <property type="entry name" value="NADH DEHYDROGENASE [UBIQUINONE] 1 ALPHA SUBCOMPLEX ASSEMBLY FACTOR 3"/>
    <property type="match status" value="1"/>
</dbReference>
<dbReference type="SUPFAM" id="SSF64076">
    <property type="entry name" value="MTH938-like"/>
    <property type="match status" value="1"/>
</dbReference>
<reference evidence="1" key="1">
    <citation type="journal article" date="2020" name="Stud. Mycol.">
        <title>101 Dothideomycetes genomes: a test case for predicting lifestyles and emergence of pathogens.</title>
        <authorList>
            <person name="Haridas S."/>
            <person name="Albert R."/>
            <person name="Binder M."/>
            <person name="Bloem J."/>
            <person name="Labutti K."/>
            <person name="Salamov A."/>
            <person name="Andreopoulos B."/>
            <person name="Baker S."/>
            <person name="Barry K."/>
            <person name="Bills G."/>
            <person name="Bluhm B."/>
            <person name="Cannon C."/>
            <person name="Castanera R."/>
            <person name="Culley D."/>
            <person name="Daum C."/>
            <person name="Ezra D."/>
            <person name="Gonzalez J."/>
            <person name="Henrissat B."/>
            <person name="Kuo A."/>
            <person name="Liang C."/>
            <person name="Lipzen A."/>
            <person name="Lutzoni F."/>
            <person name="Magnuson J."/>
            <person name="Mondo S."/>
            <person name="Nolan M."/>
            <person name="Ohm R."/>
            <person name="Pangilinan J."/>
            <person name="Park H.-J."/>
            <person name="Ramirez L."/>
            <person name="Alfaro M."/>
            <person name="Sun H."/>
            <person name="Tritt A."/>
            <person name="Yoshinaga Y."/>
            <person name="Zwiers L.-H."/>
            <person name="Turgeon B."/>
            <person name="Goodwin S."/>
            <person name="Spatafora J."/>
            <person name="Crous P."/>
            <person name="Grigoriev I."/>
        </authorList>
    </citation>
    <scope>NUCLEOTIDE SEQUENCE</scope>
    <source>
        <strain evidence="1">CBS 115976</strain>
    </source>
</reference>
<organism evidence="1 2">
    <name type="scientific">Microthyrium microscopicum</name>
    <dbReference type="NCBI Taxonomy" id="703497"/>
    <lineage>
        <taxon>Eukaryota</taxon>
        <taxon>Fungi</taxon>
        <taxon>Dikarya</taxon>
        <taxon>Ascomycota</taxon>
        <taxon>Pezizomycotina</taxon>
        <taxon>Dothideomycetes</taxon>
        <taxon>Dothideomycetes incertae sedis</taxon>
        <taxon>Microthyriales</taxon>
        <taxon>Microthyriaceae</taxon>
        <taxon>Microthyrium</taxon>
    </lineage>
</organism>
<dbReference type="InterPro" id="IPR007523">
    <property type="entry name" value="NDUFAF3/AAMDC"/>
</dbReference>